<dbReference type="AlphaFoldDB" id="A0A6H9YBR7"/>
<feature type="compositionally biased region" description="Low complexity" evidence="3">
    <location>
        <begin position="286"/>
        <end position="300"/>
    </location>
</feature>
<dbReference type="PANTHER" id="PTHR10587">
    <property type="entry name" value="GLYCOSYL TRANSFERASE-RELATED"/>
    <property type="match status" value="1"/>
</dbReference>
<dbReference type="CDD" id="cd10954">
    <property type="entry name" value="CE4_CtAXE_like"/>
    <property type="match status" value="1"/>
</dbReference>
<sequence>MLAAFACEDTNGRERQTARQRAAVKTISPSPTPTPTAPPVDCMKAKCVALTFDDGPGEHTARLLDDLKAAGGRATFFMLGQNVAGNEALLKRMVQEGHEVANHSWSHPEMTELSSSAVRAEVQRTNDAIQAASGVRPTMFRPPYGATDARVGRAVAMPQILWSVDSLDWQHRSVSTNIRIGTSEPESGGIVLFHDIHPASVDAIPQVLSGLKRRGFTFVTVSQIFQGQTLKPGHQYLQAERPLPKPKPASPSGTPSGSPSGTPSSGPSGGPGRAPSGGPPSPSPSWTPSATPLAPSAPAS</sequence>
<dbReference type="Gene3D" id="3.20.20.370">
    <property type="entry name" value="Glycoside hydrolase/deacetylase"/>
    <property type="match status" value="1"/>
</dbReference>
<evidence type="ECO:0000256" key="2">
    <source>
        <dbReference type="ARBA" id="ARBA00022801"/>
    </source>
</evidence>
<keyword evidence="6" id="KW-1185">Reference proteome</keyword>
<dbReference type="InterPro" id="IPR011330">
    <property type="entry name" value="Glyco_hydro/deAcase_b/a-brl"/>
</dbReference>
<evidence type="ECO:0000259" key="4">
    <source>
        <dbReference type="PROSITE" id="PS51677"/>
    </source>
</evidence>
<comment type="caution">
    <text evidence="5">The sequence shown here is derived from an EMBL/GenBank/DDBJ whole genome shotgun (WGS) entry which is preliminary data.</text>
</comment>
<dbReference type="SUPFAM" id="SSF88713">
    <property type="entry name" value="Glycoside hydrolase/deacetylase"/>
    <property type="match status" value="1"/>
</dbReference>
<proteinExistence type="predicted"/>
<dbReference type="GO" id="GO:0016020">
    <property type="term" value="C:membrane"/>
    <property type="evidence" value="ECO:0007669"/>
    <property type="project" value="TreeGrafter"/>
</dbReference>
<name>A0A6H9YBR7_9ACTN</name>
<feature type="compositionally biased region" description="Low complexity" evidence="3">
    <location>
        <begin position="250"/>
        <end position="266"/>
    </location>
</feature>
<dbReference type="InterPro" id="IPR050248">
    <property type="entry name" value="Polysacc_deacetylase_ArnD"/>
</dbReference>
<dbReference type="InterPro" id="IPR002509">
    <property type="entry name" value="NODB_dom"/>
</dbReference>
<reference evidence="5 6" key="1">
    <citation type="submission" date="2019-09" db="EMBL/GenBank/DDBJ databases">
        <title>Actinomadura physcomitrii sp. nov., a novel actinomycete isolated from moss [Physcomitrium sphaericum (Ludw) Fuernr].</title>
        <authorList>
            <person name="Zhuang X."/>
            <person name="Liu C."/>
        </authorList>
    </citation>
    <scope>NUCLEOTIDE SEQUENCE [LARGE SCALE GENOMIC DNA]</scope>
    <source>
        <strain evidence="5 6">HMC1</strain>
    </source>
</reference>
<dbReference type="EMBL" id="WBMT01000026">
    <property type="protein sequence ID" value="KAB2341393.1"/>
    <property type="molecule type" value="Genomic_DNA"/>
</dbReference>
<feature type="region of interest" description="Disordered" evidence="3">
    <location>
        <begin position="240"/>
        <end position="300"/>
    </location>
</feature>
<dbReference type="GO" id="GO:0005975">
    <property type="term" value="P:carbohydrate metabolic process"/>
    <property type="evidence" value="ECO:0007669"/>
    <property type="project" value="InterPro"/>
</dbReference>
<feature type="domain" description="NodB homology" evidence="4">
    <location>
        <begin position="46"/>
        <end position="219"/>
    </location>
</feature>
<evidence type="ECO:0000256" key="3">
    <source>
        <dbReference type="SAM" id="MobiDB-lite"/>
    </source>
</evidence>
<dbReference type="PANTHER" id="PTHR10587:SF133">
    <property type="entry name" value="CHITIN DEACETYLASE 1-RELATED"/>
    <property type="match status" value="1"/>
</dbReference>
<dbReference type="GO" id="GO:0046872">
    <property type="term" value="F:metal ion binding"/>
    <property type="evidence" value="ECO:0007669"/>
    <property type="project" value="UniProtKB-KW"/>
</dbReference>
<dbReference type="Pfam" id="PF01522">
    <property type="entry name" value="Polysacc_deac_1"/>
    <property type="match status" value="1"/>
</dbReference>
<dbReference type="OrthoDB" id="3521160at2"/>
<evidence type="ECO:0000313" key="5">
    <source>
        <dbReference type="EMBL" id="KAB2341393.1"/>
    </source>
</evidence>
<dbReference type="Proteomes" id="UP000468735">
    <property type="component" value="Unassembled WGS sequence"/>
</dbReference>
<keyword evidence="1" id="KW-0479">Metal-binding</keyword>
<accession>A0A6H9YBR7</accession>
<evidence type="ECO:0000256" key="1">
    <source>
        <dbReference type="ARBA" id="ARBA00022723"/>
    </source>
</evidence>
<evidence type="ECO:0000313" key="6">
    <source>
        <dbReference type="Proteomes" id="UP000468735"/>
    </source>
</evidence>
<protein>
    <submittedName>
        <fullName evidence="5">Polysaccharide deacetylase family protein</fullName>
    </submittedName>
</protein>
<dbReference type="PROSITE" id="PS51677">
    <property type="entry name" value="NODB"/>
    <property type="match status" value="1"/>
</dbReference>
<keyword evidence="2" id="KW-0378">Hydrolase</keyword>
<feature type="region of interest" description="Disordered" evidence="3">
    <location>
        <begin position="1"/>
        <end position="38"/>
    </location>
</feature>
<gene>
    <name evidence="5" type="ORF">F8566_42095</name>
</gene>
<dbReference type="GO" id="GO:0016810">
    <property type="term" value="F:hydrolase activity, acting on carbon-nitrogen (but not peptide) bonds"/>
    <property type="evidence" value="ECO:0007669"/>
    <property type="project" value="InterPro"/>
</dbReference>
<organism evidence="5 6">
    <name type="scientific">Actinomadura rudentiformis</name>
    <dbReference type="NCBI Taxonomy" id="359158"/>
    <lineage>
        <taxon>Bacteria</taxon>
        <taxon>Bacillati</taxon>
        <taxon>Actinomycetota</taxon>
        <taxon>Actinomycetes</taxon>
        <taxon>Streptosporangiales</taxon>
        <taxon>Thermomonosporaceae</taxon>
        <taxon>Actinomadura</taxon>
    </lineage>
</organism>